<gene>
    <name evidence="8" type="primary">moaB</name>
    <name evidence="9" type="ORF">BJR09_01600</name>
    <name evidence="8" type="ORF">NCTC13830_00742</name>
</gene>
<dbReference type="InterPro" id="IPR012245">
    <property type="entry name" value="MoaB"/>
</dbReference>
<dbReference type="Proteomes" id="UP000254047">
    <property type="component" value="Unassembled WGS sequence"/>
</dbReference>
<dbReference type="EMBL" id="SRLS01000002">
    <property type="protein sequence ID" value="TGE19098.1"/>
    <property type="molecule type" value="Genomic_DNA"/>
</dbReference>
<evidence type="ECO:0000256" key="5">
    <source>
        <dbReference type="ARBA" id="ARBA00023150"/>
    </source>
</evidence>
<dbReference type="EMBL" id="UHDO01000001">
    <property type="protein sequence ID" value="SUM43216.1"/>
    <property type="molecule type" value="Genomic_DNA"/>
</dbReference>
<dbReference type="PIRSF" id="PIRSF006443">
    <property type="entry name" value="MoaB"/>
    <property type="match status" value="1"/>
</dbReference>
<dbReference type="PROSITE" id="PS01078">
    <property type="entry name" value="MOCF_BIOSYNTHESIS_1"/>
    <property type="match status" value="1"/>
</dbReference>
<dbReference type="Gene3D" id="3.40.980.10">
    <property type="entry name" value="MoaB/Mog-like domain"/>
    <property type="match status" value="1"/>
</dbReference>
<dbReference type="InterPro" id="IPR036425">
    <property type="entry name" value="MoaB/Mog-like_dom_sf"/>
</dbReference>
<dbReference type="PANTHER" id="PTHR43232">
    <property type="entry name" value="MOLYBDENUM COFACTOR BIOSYNTHESIS PROTEIN B"/>
    <property type="match status" value="1"/>
</dbReference>
<accession>A0A380FY83</accession>
<dbReference type="GO" id="GO:0006777">
    <property type="term" value="P:Mo-molybdopterin cofactor biosynthetic process"/>
    <property type="evidence" value="ECO:0007669"/>
    <property type="project" value="UniProtKB-UniRule"/>
</dbReference>
<dbReference type="NCBIfam" id="TIGR00177">
    <property type="entry name" value="molyb_syn"/>
    <property type="match status" value="1"/>
</dbReference>
<feature type="domain" description="MoaB/Mog" evidence="7">
    <location>
        <begin position="16"/>
        <end position="162"/>
    </location>
</feature>
<dbReference type="Proteomes" id="UP000297598">
    <property type="component" value="Unassembled WGS sequence"/>
</dbReference>
<dbReference type="SUPFAM" id="SSF53218">
    <property type="entry name" value="Molybdenum cofactor biosynthesis proteins"/>
    <property type="match status" value="1"/>
</dbReference>
<dbReference type="InterPro" id="IPR008284">
    <property type="entry name" value="MoCF_biosynth_CS"/>
</dbReference>
<comment type="pathway">
    <text evidence="2 6">Cofactor biosynthesis; molybdopterin biosynthesis.</text>
</comment>
<evidence type="ECO:0000313" key="9">
    <source>
        <dbReference type="EMBL" id="TGE19098.1"/>
    </source>
</evidence>
<dbReference type="SMART" id="SM00852">
    <property type="entry name" value="MoCF_biosynth"/>
    <property type="match status" value="1"/>
</dbReference>
<dbReference type="UniPathway" id="UPA00344"/>
<evidence type="ECO:0000313" key="8">
    <source>
        <dbReference type="EMBL" id="SUM43216.1"/>
    </source>
</evidence>
<keyword evidence="11" id="KW-1185">Reference proteome</keyword>
<comment type="function">
    <text evidence="1 6">May be involved in the biosynthesis of molybdopterin.</text>
</comment>
<name>A0A380FY83_9STAP</name>
<evidence type="ECO:0000313" key="10">
    <source>
        <dbReference type="Proteomes" id="UP000254047"/>
    </source>
</evidence>
<dbReference type="Pfam" id="PF00994">
    <property type="entry name" value="MoCF_biosynth"/>
    <property type="match status" value="1"/>
</dbReference>
<proteinExistence type="inferred from homology"/>
<dbReference type="InterPro" id="IPR001453">
    <property type="entry name" value="MoaB/Mog_dom"/>
</dbReference>
<evidence type="ECO:0000259" key="7">
    <source>
        <dbReference type="SMART" id="SM00852"/>
    </source>
</evidence>
<keyword evidence="5 6" id="KW-0501">Molybdenum cofactor biosynthesis</keyword>
<dbReference type="PANTHER" id="PTHR43232:SF2">
    <property type="entry name" value="MOLYBDENUM COFACTOR BIOSYNTHESIS PROTEIN B"/>
    <property type="match status" value="1"/>
</dbReference>
<reference evidence="8 10" key="1">
    <citation type="submission" date="2018-06" db="EMBL/GenBank/DDBJ databases">
        <authorList>
            <consortium name="Pathogen Informatics"/>
            <person name="Doyle S."/>
        </authorList>
    </citation>
    <scope>NUCLEOTIDE SEQUENCE [LARGE SCALE GENOMIC DNA]</scope>
    <source>
        <strain evidence="8 10">NCTC13830</strain>
    </source>
</reference>
<evidence type="ECO:0000256" key="1">
    <source>
        <dbReference type="ARBA" id="ARBA00003487"/>
    </source>
</evidence>
<evidence type="ECO:0000256" key="6">
    <source>
        <dbReference type="PIRNR" id="PIRNR006443"/>
    </source>
</evidence>
<evidence type="ECO:0000256" key="2">
    <source>
        <dbReference type="ARBA" id="ARBA00005046"/>
    </source>
</evidence>
<dbReference type="OrthoDB" id="9784492at2"/>
<evidence type="ECO:0000313" key="11">
    <source>
        <dbReference type="Proteomes" id="UP000297598"/>
    </source>
</evidence>
<dbReference type="CDD" id="cd00886">
    <property type="entry name" value="MogA_MoaB"/>
    <property type="match status" value="1"/>
</dbReference>
<reference evidence="9 11" key="2">
    <citation type="submission" date="2019-04" db="EMBL/GenBank/DDBJ databases">
        <title>Genomic characterization of Staphylococcus petrasii strains.</title>
        <authorList>
            <person name="Vrbovska V."/>
            <person name="Kovarovic V."/>
            <person name="Maslanova I."/>
            <person name="Indrakova A."/>
            <person name="Petras P."/>
            <person name="Sedo O."/>
            <person name="Svec P."/>
            <person name="Fisarova L."/>
            <person name="Sedlacek I."/>
            <person name="Doskar J."/>
            <person name="Pantucek R."/>
        </authorList>
    </citation>
    <scope>NUCLEOTIDE SEQUENCE [LARGE SCALE GENOMIC DNA]</scope>
    <source>
        <strain evidence="9 11">P5404</strain>
    </source>
</reference>
<evidence type="ECO:0000256" key="3">
    <source>
        <dbReference type="ARBA" id="ARBA00006112"/>
    </source>
</evidence>
<organism evidence="8 10">
    <name type="scientific">Staphylococcus petrasii</name>
    <dbReference type="NCBI Taxonomy" id="1276936"/>
    <lineage>
        <taxon>Bacteria</taxon>
        <taxon>Bacillati</taxon>
        <taxon>Bacillota</taxon>
        <taxon>Bacilli</taxon>
        <taxon>Bacillales</taxon>
        <taxon>Staphylococcaceae</taxon>
        <taxon>Staphylococcus</taxon>
    </lineage>
</organism>
<evidence type="ECO:0000256" key="4">
    <source>
        <dbReference type="ARBA" id="ARBA00015262"/>
    </source>
</evidence>
<protein>
    <recommendedName>
        <fullName evidence="4 6">Molybdenum cofactor biosynthesis protein B</fullName>
    </recommendedName>
</protein>
<dbReference type="FunFam" id="3.40.980.10:FF:000006">
    <property type="entry name" value="Molybdenum cofactor biosynthesis protein B"/>
    <property type="match status" value="1"/>
</dbReference>
<dbReference type="RefSeq" id="WP_103298881.1">
    <property type="nucleotide sequence ID" value="NZ_PPQT01000128.1"/>
</dbReference>
<sequence length="168" mass="18898">MHQHEHEKVERNIRCAVLTISDTRDKESDKGGQLVQSLLQDMNVEVDEDHYTIVKDNKEDIQSQIDSWLASDIDVIITTGGTGISQKDITIEAIRPLLDKEIEGFGELFRYLSYTEDVGTKSLLSRAIAGTVMNKLIFTLPGSTGAVRLAIEKLIKPELNHMVYELNK</sequence>
<dbReference type="AlphaFoldDB" id="A0A380FY83"/>
<dbReference type="GO" id="GO:0005829">
    <property type="term" value="C:cytosol"/>
    <property type="evidence" value="ECO:0007669"/>
    <property type="project" value="TreeGrafter"/>
</dbReference>
<comment type="similarity">
    <text evidence="3 6">Belongs to the MoaB/Mog family.</text>
</comment>